<dbReference type="PANTHER" id="PTHR10584">
    <property type="entry name" value="SUGAR KINASE"/>
    <property type="match status" value="1"/>
</dbReference>
<dbReference type="HAMAP" id="MF_01987">
    <property type="entry name" value="Ribokinase"/>
    <property type="match status" value="1"/>
</dbReference>
<proteinExistence type="inferred from homology"/>
<evidence type="ECO:0000313" key="11">
    <source>
        <dbReference type="EMBL" id="KAJ2787786.1"/>
    </source>
</evidence>
<keyword evidence="8 9" id="KW-0119">Carbohydrate metabolism</keyword>
<comment type="pathway">
    <text evidence="9">Carbohydrate metabolism; D-ribose degradation; D-ribose 5-phosphate from beta-D-ribopyranose: step 2/2.</text>
</comment>
<keyword evidence="6 9" id="KW-0460">Magnesium</keyword>
<comment type="subunit">
    <text evidence="9">Homodimer.</text>
</comment>
<feature type="binding site" evidence="9">
    <location>
        <position position="328"/>
    </location>
    <ligand>
        <name>K(+)</name>
        <dbReference type="ChEBI" id="CHEBI:29103"/>
    </ligand>
</feature>
<feature type="binding site" evidence="9">
    <location>
        <begin position="40"/>
        <end position="44"/>
    </location>
    <ligand>
        <name>substrate</name>
    </ligand>
</feature>
<dbReference type="GO" id="GO:0005524">
    <property type="term" value="F:ATP binding"/>
    <property type="evidence" value="ECO:0007669"/>
    <property type="project" value="UniProtKB-UniRule"/>
</dbReference>
<dbReference type="InterPro" id="IPR011877">
    <property type="entry name" value="Ribokinase"/>
</dbReference>
<evidence type="ECO:0000256" key="5">
    <source>
        <dbReference type="ARBA" id="ARBA00022840"/>
    </source>
</evidence>
<evidence type="ECO:0000256" key="6">
    <source>
        <dbReference type="ARBA" id="ARBA00022842"/>
    </source>
</evidence>
<dbReference type="GO" id="GO:0005634">
    <property type="term" value="C:nucleus"/>
    <property type="evidence" value="ECO:0007669"/>
    <property type="project" value="UniProtKB-SubCell"/>
</dbReference>
<comment type="function">
    <text evidence="9">Catalyzes the phosphorylation of ribose at O-5 in a reaction requiring ATP and magnesium. The resulting D-ribose-5-phosphate can then be used either for sythesis of nucleotides, histidine, and tryptophan, or as a component of the pentose phosphate pathway.</text>
</comment>
<evidence type="ECO:0000259" key="10">
    <source>
        <dbReference type="Pfam" id="PF00294"/>
    </source>
</evidence>
<evidence type="ECO:0000256" key="2">
    <source>
        <dbReference type="ARBA" id="ARBA00022723"/>
    </source>
</evidence>
<keyword evidence="1 9" id="KW-0808">Transferase</keyword>
<comment type="caution">
    <text evidence="9">Lacks conserved residue(s) required for the propagation of feature annotation.</text>
</comment>
<name>A0A9W8HK38_9FUNG</name>
<dbReference type="EMBL" id="JANBUM010000012">
    <property type="protein sequence ID" value="KAJ2787786.1"/>
    <property type="molecule type" value="Genomic_DNA"/>
</dbReference>
<dbReference type="GO" id="GO:0004747">
    <property type="term" value="F:ribokinase activity"/>
    <property type="evidence" value="ECO:0007669"/>
    <property type="project" value="UniProtKB-UniRule"/>
</dbReference>
<dbReference type="GO" id="GO:0046872">
    <property type="term" value="F:metal ion binding"/>
    <property type="evidence" value="ECO:0007669"/>
    <property type="project" value="UniProtKB-KW"/>
</dbReference>
<dbReference type="EC" id="2.7.1.15" evidence="9"/>
<dbReference type="AlphaFoldDB" id="A0A9W8HK38"/>
<feature type="binding site" evidence="9">
    <location>
        <begin position="12"/>
        <end position="14"/>
    </location>
    <ligand>
        <name>substrate</name>
    </ligand>
</feature>
<feature type="binding site" evidence="9">
    <location>
        <position position="181"/>
    </location>
    <ligand>
        <name>ATP</name>
        <dbReference type="ChEBI" id="CHEBI:30616"/>
    </ligand>
</feature>
<dbReference type="Gene3D" id="3.40.1190.20">
    <property type="match status" value="1"/>
</dbReference>
<dbReference type="InterPro" id="IPR011611">
    <property type="entry name" value="PfkB_dom"/>
</dbReference>
<keyword evidence="5 9" id="KW-0067">ATP-binding</keyword>
<evidence type="ECO:0000256" key="3">
    <source>
        <dbReference type="ARBA" id="ARBA00022741"/>
    </source>
</evidence>
<dbReference type="GO" id="GO:0019303">
    <property type="term" value="P:D-ribose catabolic process"/>
    <property type="evidence" value="ECO:0007669"/>
    <property type="project" value="UniProtKB-UniRule"/>
</dbReference>
<comment type="caution">
    <text evidence="11">The sequence shown here is derived from an EMBL/GenBank/DDBJ whole genome shotgun (WGS) entry which is preliminary data.</text>
</comment>
<gene>
    <name evidence="11" type="ORF">GGI15_000418</name>
</gene>
<organism evidence="11 12">
    <name type="scientific">Coemansia interrupta</name>
    <dbReference type="NCBI Taxonomy" id="1126814"/>
    <lineage>
        <taxon>Eukaryota</taxon>
        <taxon>Fungi</taxon>
        <taxon>Fungi incertae sedis</taxon>
        <taxon>Zoopagomycota</taxon>
        <taxon>Kickxellomycotina</taxon>
        <taxon>Kickxellomycetes</taxon>
        <taxon>Kickxellales</taxon>
        <taxon>Kickxellaceae</taxon>
        <taxon>Coemansia</taxon>
    </lineage>
</organism>
<feature type="binding site" evidence="9">
    <location>
        <begin position="281"/>
        <end position="282"/>
    </location>
    <ligand>
        <name>ATP</name>
        <dbReference type="ChEBI" id="CHEBI:30616"/>
    </ligand>
</feature>
<feature type="binding site" evidence="9">
    <location>
        <position position="278"/>
    </location>
    <ligand>
        <name>K(+)</name>
        <dbReference type="ChEBI" id="CHEBI:29103"/>
    </ligand>
</feature>
<feature type="domain" description="Carbohydrate kinase PfkB" evidence="10">
    <location>
        <begin position="249"/>
        <end position="340"/>
    </location>
</feature>
<evidence type="ECO:0000256" key="4">
    <source>
        <dbReference type="ARBA" id="ARBA00022777"/>
    </source>
</evidence>
<feature type="binding site" evidence="9">
    <location>
        <position position="333"/>
    </location>
    <ligand>
        <name>K(+)</name>
        <dbReference type="ChEBI" id="CHEBI:29103"/>
    </ligand>
</feature>
<evidence type="ECO:0000256" key="8">
    <source>
        <dbReference type="ARBA" id="ARBA00023277"/>
    </source>
</evidence>
<evidence type="ECO:0000256" key="1">
    <source>
        <dbReference type="ARBA" id="ARBA00022679"/>
    </source>
</evidence>
<dbReference type="Proteomes" id="UP001140172">
    <property type="component" value="Unassembled WGS sequence"/>
</dbReference>
<dbReference type="InterPro" id="IPR002139">
    <property type="entry name" value="Ribo/fructo_kinase"/>
</dbReference>
<keyword evidence="9" id="KW-0963">Cytoplasm</keyword>
<evidence type="ECO:0000256" key="9">
    <source>
        <dbReference type="HAMAP-Rule" id="MF_03215"/>
    </source>
</evidence>
<dbReference type="OrthoDB" id="415590at2759"/>
<keyword evidence="2 9" id="KW-0479">Metal-binding</keyword>
<keyword evidence="12" id="KW-1185">Reference proteome</keyword>
<dbReference type="CDD" id="cd01174">
    <property type="entry name" value="ribokinase"/>
    <property type="match status" value="1"/>
</dbReference>
<feature type="domain" description="Carbohydrate kinase PfkB" evidence="10">
    <location>
        <begin position="4"/>
        <end position="226"/>
    </location>
</feature>
<comment type="activity regulation">
    <text evidence="9">Activated by a monovalent cation that binds near, but not in, the active site. The most likely occupant of the site in vivo is potassium. Ion binding induces a conformational change that may alter substrate affinity.</text>
</comment>
<evidence type="ECO:0000256" key="7">
    <source>
        <dbReference type="ARBA" id="ARBA00022958"/>
    </source>
</evidence>
<dbReference type="PANTHER" id="PTHR10584:SF166">
    <property type="entry name" value="RIBOKINASE"/>
    <property type="match status" value="1"/>
</dbReference>
<evidence type="ECO:0000313" key="12">
    <source>
        <dbReference type="Proteomes" id="UP001140172"/>
    </source>
</evidence>
<keyword evidence="4 9" id="KW-0418">Kinase</keyword>
<sequence length="362" mass="38403">MHPKIYSVASINIDELYSVPHIARPGETLSSTERQQNAGGKGANASIAAARSGAAVHIIGKIGADGQWLVDLLQSTGAHTDHIALDPSSMTGRAIIQVDAQGENSIVLYPGANRRITGEDVREALGGARAGDWMMLTNETSAVAEALEIGRARGMRVLWNPAPMREDVGELAGMADVLVVNQTELQGLAGHLGIEPAEDVVVAERVTRKLGLHVLAVTLGAAGCLGLVRRPTLNAHEICTKDAEETQRTDGSDGSDAGVAVIRMECAPVGKEHVRDTTGAGDTWVGYFAAELARAQGDSPESIGALALLTPMMVERAMRLATFAAGLAVTRMGAVPSIPERRHVERFLREKQLFDWSEQAET</sequence>
<feature type="binding site" evidence="9">
    <location>
        <position position="337"/>
    </location>
    <ligand>
        <name>K(+)</name>
        <dbReference type="ChEBI" id="CHEBI:29103"/>
    </ligand>
</feature>
<feature type="binding site" evidence="9">
    <location>
        <begin position="218"/>
        <end position="223"/>
    </location>
    <ligand>
        <name>ATP</name>
        <dbReference type="ChEBI" id="CHEBI:30616"/>
    </ligand>
</feature>
<feature type="binding site" evidence="9">
    <location>
        <position position="331"/>
    </location>
    <ligand>
        <name>K(+)</name>
        <dbReference type="ChEBI" id="CHEBI:29103"/>
    </ligand>
</feature>
<dbReference type="InterPro" id="IPR029056">
    <property type="entry name" value="Ribokinase-like"/>
</dbReference>
<comment type="similarity">
    <text evidence="9">Belongs to the carbohydrate kinase PfkB family. Ribokinase subfamily.</text>
</comment>
<feature type="binding site" evidence="9">
    <location>
        <position position="282"/>
    </location>
    <ligand>
        <name>substrate</name>
    </ligand>
</feature>
<keyword evidence="3 9" id="KW-0547">Nucleotide-binding</keyword>
<feature type="active site" description="Proton acceptor" evidence="9">
    <location>
        <position position="282"/>
    </location>
</feature>
<comment type="subcellular location">
    <subcellularLocation>
        <location evidence="9">Cytoplasm</location>
    </subcellularLocation>
    <subcellularLocation>
        <location evidence="9">Nucleus</location>
    </subcellularLocation>
</comment>
<keyword evidence="7 9" id="KW-0630">Potassium</keyword>
<comment type="catalytic activity">
    <reaction evidence="9">
        <text>D-ribose + ATP = D-ribose 5-phosphate + ADP + H(+)</text>
        <dbReference type="Rhea" id="RHEA:13697"/>
        <dbReference type="ChEBI" id="CHEBI:15378"/>
        <dbReference type="ChEBI" id="CHEBI:30616"/>
        <dbReference type="ChEBI" id="CHEBI:47013"/>
        <dbReference type="ChEBI" id="CHEBI:78346"/>
        <dbReference type="ChEBI" id="CHEBI:456216"/>
        <dbReference type="EC" id="2.7.1.15"/>
    </reaction>
</comment>
<keyword evidence="9" id="KW-0539">Nucleus</keyword>
<dbReference type="GO" id="GO:0005737">
    <property type="term" value="C:cytoplasm"/>
    <property type="evidence" value="ECO:0007669"/>
    <property type="project" value="UniProtKB-SubCell"/>
</dbReference>
<dbReference type="PRINTS" id="PR00990">
    <property type="entry name" value="RIBOKINASE"/>
</dbReference>
<dbReference type="Pfam" id="PF00294">
    <property type="entry name" value="PfkB"/>
    <property type="match status" value="2"/>
</dbReference>
<feature type="binding site" evidence="9">
    <location>
        <position position="276"/>
    </location>
    <ligand>
        <name>K(+)</name>
        <dbReference type="ChEBI" id="CHEBI:29103"/>
    </ligand>
</feature>
<comment type="cofactor">
    <cofactor evidence="9">
        <name>Mg(2+)</name>
        <dbReference type="ChEBI" id="CHEBI:18420"/>
    </cofactor>
    <text evidence="9">Requires a divalent cation, most likely magnesium in vivo, as an electrophilic catalyst to aid phosphoryl group transfer. It is the chelate of the metal and the nucleotide that is the actual substrate.</text>
</comment>
<protein>
    <recommendedName>
        <fullName evidence="9">Ribokinase</fullName>
        <shortName evidence="9">RK</shortName>
        <ecNumber evidence="9">2.7.1.15</ecNumber>
    </recommendedName>
</protein>
<dbReference type="SUPFAM" id="SSF53613">
    <property type="entry name" value="Ribokinase-like"/>
    <property type="match status" value="1"/>
</dbReference>
<reference evidence="11" key="1">
    <citation type="submission" date="2022-07" db="EMBL/GenBank/DDBJ databases">
        <title>Phylogenomic reconstructions and comparative analyses of Kickxellomycotina fungi.</title>
        <authorList>
            <person name="Reynolds N.K."/>
            <person name="Stajich J.E."/>
            <person name="Barry K."/>
            <person name="Grigoriev I.V."/>
            <person name="Crous P."/>
            <person name="Smith M.E."/>
        </authorList>
    </citation>
    <scope>NUCLEOTIDE SEQUENCE</scope>
    <source>
        <strain evidence="11">BCRC 34489</strain>
    </source>
</reference>
<accession>A0A9W8HK38</accession>